<feature type="signal peptide" evidence="1">
    <location>
        <begin position="1"/>
        <end position="21"/>
    </location>
</feature>
<evidence type="ECO:0000256" key="1">
    <source>
        <dbReference type="SAM" id="SignalP"/>
    </source>
</evidence>
<feature type="chain" id="PRO_5046684610" description="Outer membrane insertion C-terminal signal" evidence="1">
    <location>
        <begin position="22"/>
        <end position="155"/>
    </location>
</feature>
<proteinExistence type="predicted"/>
<evidence type="ECO:0000313" key="2">
    <source>
        <dbReference type="EMBL" id="WPU92165.1"/>
    </source>
</evidence>
<dbReference type="RefSeq" id="WP_321561330.1">
    <property type="nucleotide sequence ID" value="NZ_CP139558.1"/>
</dbReference>
<name>A0ABZ0TKU7_9SPHI</name>
<organism evidence="2 3">
    <name type="scientific">Mucilaginibacter sabulilitoris</name>
    <dbReference type="NCBI Taxonomy" id="1173583"/>
    <lineage>
        <taxon>Bacteria</taxon>
        <taxon>Pseudomonadati</taxon>
        <taxon>Bacteroidota</taxon>
        <taxon>Sphingobacteriia</taxon>
        <taxon>Sphingobacteriales</taxon>
        <taxon>Sphingobacteriaceae</taxon>
        <taxon>Mucilaginibacter</taxon>
    </lineage>
</organism>
<dbReference type="EMBL" id="CP139558">
    <property type="protein sequence ID" value="WPU92165.1"/>
    <property type="molecule type" value="Genomic_DNA"/>
</dbReference>
<evidence type="ECO:0000313" key="3">
    <source>
        <dbReference type="Proteomes" id="UP001324380"/>
    </source>
</evidence>
<gene>
    <name evidence="2" type="ORF">SNE25_22855</name>
</gene>
<reference evidence="2 3" key="1">
    <citation type="submission" date="2023-11" db="EMBL/GenBank/DDBJ databases">
        <title>Analysis of the Genomes of Mucilaginibacter gossypii cycad 4 and M. sabulilitoris SNA2: microbes with the potential for plant growth promotion.</title>
        <authorList>
            <person name="Hirsch A.M."/>
            <person name="Humm E."/>
            <person name="Rubbi M."/>
            <person name="Del Vecchio G."/>
            <person name="Ha S.M."/>
            <person name="Pellegrini M."/>
            <person name="Gunsalus R.P."/>
        </authorList>
    </citation>
    <scope>NUCLEOTIDE SEQUENCE [LARGE SCALE GENOMIC DNA]</scope>
    <source>
        <strain evidence="2 3">SNA2</strain>
    </source>
</reference>
<protein>
    <recommendedName>
        <fullName evidence="4">Outer membrane insertion C-terminal signal</fullName>
    </recommendedName>
</protein>
<accession>A0ABZ0TKU7</accession>
<keyword evidence="1" id="KW-0732">Signal</keyword>
<evidence type="ECO:0008006" key="4">
    <source>
        <dbReference type="Google" id="ProtNLM"/>
    </source>
</evidence>
<keyword evidence="3" id="KW-1185">Reference proteome</keyword>
<sequence length="155" mass="16894">MKKLLLLFLAASFYFVNNAQAQKRFTDTENSAGLSVDFGDGSTLVGPALKHFFDKNNAGQLELLFGGGGTYLAAYYQYNAPIQNAGGLNYYLGIGPALGFGNGNTDFYIRPMAGLDYKIATTPLDLSFDWRPAFYVGDNSDFSAARFGLGIRFSF</sequence>
<dbReference type="Proteomes" id="UP001324380">
    <property type="component" value="Chromosome"/>
</dbReference>